<dbReference type="InterPro" id="IPR047959">
    <property type="entry name" value="Transpos_IS5"/>
</dbReference>
<evidence type="ECO:0000256" key="4">
    <source>
        <dbReference type="ARBA" id="ARBA00023125"/>
    </source>
</evidence>
<dbReference type="RefSeq" id="WP_095557976.1">
    <property type="nucleotide sequence ID" value="NZ_NSJD01000052.1"/>
</dbReference>
<dbReference type="InterPro" id="IPR008490">
    <property type="entry name" value="Transposase_InsH_N"/>
</dbReference>
<evidence type="ECO:0000313" key="10">
    <source>
        <dbReference type="Proteomes" id="UP000218644"/>
    </source>
</evidence>
<comment type="similarity">
    <text evidence="2">Belongs to the transposase 11 family.</text>
</comment>
<dbReference type="AlphaFoldDB" id="A0A2A2AGE4"/>
<comment type="caution">
    <text evidence="9">The sequence shown here is derived from an EMBL/GenBank/DDBJ whole genome shotgun (WGS) entry which is preliminary data.</text>
</comment>
<sequence length="369" mass="41655">MRAADTFTESLFSLKKLDDFVPVNHPLRAIRVMVNDALSQLEELFASMYEDTSKGGRPAIAPQKLLRAMLLQVLYSVRSERLLMEQVQYNLLFRWFIGLSMDDKVWVPTVFTKNRQRLIEHGAVQAFFEQVLAQAEQRNWLSKEHFSVDGTLIQAWASHKSFVPKDGGDSDAGDGSNFRGSTRSNDSHISKTDPDSRLYRKGNTASQLCFMGHTLMENRNGLIVDAVLTRADGKAEREAAKAMIGKVVQARAQANVDIRISLGADRSYDAREFIEHLQGLNVQPHVAQNTSRRRSAVPESLAQSAGYRMSMQCRKRIEQGFGWCKSIGQIRQAMVRGLKKVQQMFVLNMAAYNLVRMRSLAQVRLQGAQ</sequence>
<gene>
    <name evidence="9" type="ORF">CK623_14210</name>
</gene>
<evidence type="ECO:0000256" key="3">
    <source>
        <dbReference type="ARBA" id="ARBA00022578"/>
    </source>
</evidence>
<evidence type="ECO:0000259" key="7">
    <source>
        <dbReference type="Pfam" id="PF01609"/>
    </source>
</evidence>
<dbReference type="Pfam" id="PF05598">
    <property type="entry name" value="DUF772"/>
    <property type="match status" value="1"/>
</dbReference>
<evidence type="ECO:0000256" key="2">
    <source>
        <dbReference type="ARBA" id="ARBA00010075"/>
    </source>
</evidence>
<dbReference type="NCBIfam" id="NF033581">
    <property type="entry name" value="transpos_IS5_4"/>
    <property type="match status" value="1"/>
</dbReference>
<evidence type="ECO:0000313" key="9">
    <source>
        <dbReference type="EMBL" id="PAT36801.1"/>
    </source>
</evidence>
<dbReference type="InterPro" id="IPR002559">
    <property type="entry name" value="Transposase_11"/>
</dbReference>
<dbReference type="Pfam" id="PF01609">
    <property type="entry name" value="DDE_Tnp_1"/>
    <property type="match status" value="1"/>
</dbReference>
<proteinExistence type="inferred from homology"/>
<keyword evidence="5" id="KW-0233">DNA recombination</keyword>
<feature type="domain" description="Transposase InsH N-terminal" evidence="8">
    <location>
        <begin position="16"/>
        <end position="117"/>
    </location>
</feature>
<dbReference type="PANTHER" id="PTHR35604:SF2">
    <property type="entry name" value="TRANSPOSASE INSH FOR INSERTION SEQUENCE ELEMENT IS5A-RELATED"/>
    <property type="match status" value="1"/>
</dbReference>
<dbReference type="GO" id="GO:0003677">
    <property type="term" value="F:DNA binding"/>
    <property type="evidence" value="ECO:0007669"/>
    <property type="project" value="UniProtKB-KW"/>
</dbReference>
<evidence type="ECO:0000259" key="8">
    <source>
        <dbReference type="Pfam" id="PF05598"/>
    </source>
</evidence>
<dbReference type="GO" id="GO:0006313">
    <property type="term" value="P:DNA transposition"/>
    <property type="evidence" value="ECO:0007669"/>
    <property type="project" value="InterPro"/>
</dbReference>
<organism evidence="9 10">
    <name type="scientific">Vandammella animalimorsus</name>
    <dbReference type="NCBI Taxonomy" id="2029117"/>
    <lineage>
        <taxon>Bacteria</taxon>
        <taxon>Pseudomonadati</taxon>
        <taxon>Pseudomonadota</taxon>
        <taxon>Betaproteobacteria</taxon>
        <taxon>Burkholderiales</taxon>
        <taxon>Comamonadaceae</taxon>
        <taxon>Vandammella</taxon>
    </lineage>
</organism>
<feature type="region of interest" description="Disordered" evidence="6">
    <location>
        <begin position="164"/>
        <end position="197"/>
    </location>
</feature>
<keyword evidence="3" id="KW-0815">Transposition</keyword>
<keyword evidence="4" id="KW-0238">DNA-binding</keyword>
<comment type="function">
    <text evidence="1">Involved in the transposition of the insertion sequence IS5.</text>
</comment>
<evidence type="ECO:0000256" key="5">
    <source>
        <dbReference type="ARBA" id="ARBA00023172"/>
    </source>
</evidence>
<feature type="domain" description="Transposase IS4-like" evidence="7">
    <location>
        <begin position="186"/>
        <end position="354"/>
    </location>
</feature>
<dbReference type="PANTHER" id="PTHR35604">
    <property type="entry name" value="TRANSPOSASE INSH FOR INSERTION SEQUENCE ELEMENT IS5A-RELATED"/>
    <property type="match status" value="1"/>
</dbReference>
<evidence type="ECO:0000256" key="1">
    <source>
        <dbReference type="ARBA" id="ARBA00003544"/>
    </source>
</evidence>
<dbReference type="EMBL" id="NSJD01000052">
    <property type="protein sequence ID" value="PAT36801.1"/>
    <property type="molecule type" value="Genomic_DNA"/>
</dbReference>
<name>A0A2A2AGE4_9BURK</name>
<feature type="compositionally biased region" description="Basic and acidic residues" evidence="6">
    <location>
        <begin position="185"/>
        <end position="197"/>
    </location>
</feature>
<accession>A0A2A2AGE4</accession>
<dbReference type="GO" id="GO:0004803">
    <property type="term" value="F:transposase activity"/>
    <property type="evidence" value="ECO:0007669"/>
    <property type="project" value="InterPro"/>
</dbReference>
<evidence type="ECO:0000256" key="6">
    <source>
        <dbReference type="SAM" id="MobiDB-lite"/>
    </source>
</evidence>
<dbReference type="Proteomes" id="UP000218644">
    <property type="component" value="Unassembled WGS sequence"/>
</dbReference>
<protein>
    <submittedName>
        <fullName evidence="9">IS5/IS1182 family transposase</fullName>
    </submittedName>
</protein>
<reference evidence="9 10" key="1">
    <citation type="submission" date="2017-08" db="EMBL/GenBank/DDBJ databases">
        <title>WGS of Clinical strains of the CDC Group NO-1 linked to zoonotic infections in humans.</title>
        <authorList>
            <person name="Bernier A.-M."/>
            <person name="Bernard K."/>
        </authorList>
    </citation>
    <scope>NUCLEOTIDE SEQUENCE [LARGE SCALE GENOMIC DNA]</scope>
    <source>
        <strain evidence="9 10">NML79-0751</strain>
    </source>
</reference>